<evidence type="ECO:0000313" key="4">
    <source>
        <dbReference type="Proteomes" id="UP000298424"/>
    </source>
</evidence>
<dbReference type="Proteomes" id="UP000298424">
    <property type="component" value="Unassembled WGS sequence"/>
</dbReference>
<keyword evidence="1" id="KW-0812">Transmembrane</keyword>
<feature type="chain" id="PRO_5020779186" description="ABC transporter permease" evidence="2">
    <location>
        <begin position="30"/>
        <end position="240"/>
    </location>
</feature>
<evidence type="ECO:0000256" key="2">
    <source>
        <dbReference type="SAM" id="SignalP"/>
    </source>
</evidence>
<feature type="transmembrane region" description="Helical" evidence="1">
    <location>
        <begin position="39"/>
        <end position="62"/>
    </location>
</feature>
<organism evidence="3 4">
    <name type="scientific">Cryobacterium lyxosi</name>
    <dbReference type="NCBI Taxonomy" id="1259228"/>
    <lineage>
        <taxon>Bacteria</taxon>
        <taxon>Bacillati</taxon>
        <taxon>Actinomycetota</taxon>
        <taxon>Actinomycetes</taxon>
        <taxon>Micrococcales</taxon>
        <taxon>Microbacteriaceae</taxon>
        <taxon>Cryobacterium</taxon>
    </lineage>
</organism>
<dbReference type="EMBL" id="SOGT01000002">
    <property type="protein sequence ID" value="TFD28545.1"/>
    <property type="molecule type" value="Genomic_DNA"/>
</dbReference>
<feature type="transmembrane region" description="Helical" evidence="1">
    <location>
        <begin position="83"/>
        <end position="113"/>
    </location>
</feature>
<feature type="transmembrane region" description="Helical" evidence="1">
    <location>
        <begin position="119"/>
        <end position="145"/>
    </location>
</feature>
<reference evidence="3 4" key="1">
    <citation type="submission" date="2019-03" db="EMBL/GenBank/DDBJ databases">
        <title>Genomics of glacier-inhabiting Cryobacterium strains.</title>
        <authorList>
            <person name="Liu Q."/>
            <person name="Xin Y.-H."/>
        </authorList>
    </citation>
    <scope>NUCLEOTIDE SEQUENCE [LARGE SCALE GENOMIC DNA]</scope>
    <source>
        <strain evidence="3 4">TMT1-1</strain>
    </source>
</reference>
<protein>
    <recommendedName>
        <fullName evidence="5">ABC transporter permease</fullName>
    </recommendedName>
</protein>
<keyword evidence="1" id="KW-0472">Membrane</keyword>
<dbReference type="AlphaFoldDB" id="A0A4R8ZK51"/>
<name>A0A4R8ZK51_9MICO</name>
<gene>
    <name evidence="3" type="ORF">E3T27_01140</name>
</gene>
<feature type="transmembrane region" description="Helical" evidence="1">
    <location>
        <begin position="152"/>
        <end position="172"/>
    </location>
</feature>
<accession>A0A4R8ZK51</accession>
<dbReference type="RefSeq" id="WP_134571315.1">
    <property type="nucleotide sequence ID" value="NZ_SOGT01000002.1"/>
</dbReference>
<proteinExistence type="predicted"/>
<keyword evidence="2" id="KW-0732">Signal</keyword>
<evidence type="ECO:0008006" key="5">
    <source>
        <dbReference type="Google" id="ProtNLM"/>
    </source>
</evidence>
<keyword evidence="4" id="KW-1185">Reference proteome</keyword>
<feature type="transmembrane region" description="Helical" evidence="1">
    <location>
        <begin position="210"/>
        <end position="236"/>
    </location>
</feature>
<evidence type="ECO:0000256" key="1">
    <source>
        <dbReference type="SAM" id="Phobius"/>
    </source>
</evidence>
<comment type="caution">
    <text evidence="3">The sequence shown here is derived from an EMBL/GenBank/DDBJ whole genome shotgun (WGS) entry which is preliminary data.</text>
</comment>
<keyword evidence="1" id="KW-1133">Transmembrane helix</keyword>
<sequence length="240" mass="24598">MIRGLIASAVVGIASGALSILLLSSIADAADSQGVSVTGSLEVAAITTALSVSLCICTAVGRDISSGFLETMAVLVPSRRRHLLARWLGVSAVVAMTALAATVVTSVLIFARAGFSAEVLAVVVASLIVVPLCTVLFGSLAFFIATLTRRPLLSVLVLVGLYIVFPLAAAFLQAPLPVALTPAINWLVETSPTLLFLKAVGVSAVEDGGIWPISSGALGLLAWVGTSAVLASYATFHRER</sequence>
<feature type="signal peptide" evidence="2">
    <location>
        <begin position="1"/>
        <end position="29"/>
    </location>
</feature>
<evidence type="ECO:0000313" key="3">
    <source>
        <dbReference type="EMBL" id="TFD28545.1"/>
    </source>
</evidence>